<evidence type="ECO:0000313" key="3">
    <source>
        <dbReference type="Proteomes" id="UP000267606"/>
    </source>
</evidence>
<proteinExistence type="predicted"/>
<evidence type="ECO:0000256" key="1">
    <source>
        <dbReference type="SAM" id="MobiDB-lite"/>
    </source>
</evidence>
<name>A0A183HWB6_9BILA</name>
<evidence type="ECO:0000313" key="4">
    <source>
        <dbReference type="WBParaSite" id="OFLC_0001177801-mRNA-1"/>
    </source>
</evidence>
<dbReference type="EMBL" id="UZAJ01017509">
    <property type="protein sequence ID" value="VDO79244.1"/>
    <property type="molecule type" value="Genomic_DNA"/>
</dbReference>
<feature type="compositionally biased region" description="Basic and acidic residues" evidence="1">
    <location>
        <begin position="68"/>
        <end position="78"/>
    </location>
</feature>
<dbReference type="WBParaSite" id="OFLC_0001177801-mRNA-1">
    <property type="protein sequence ID" value="OFLC_0001177801-mRNA-1"/>
    <property type="gene ID" value="OFLC_0001177801"/>
</dbReference>
<dbReference type="AlphaFoldDB" id="A0A183HWB6"/>
<dbReference type="Proteomes" id="UP000267606">
    <property type="component" value="Unassembled WGS sequence"/>
</dbReference>
<dbReference type="STRING" id="387005.A0A183HWB6"/>
<keyword evidence="3" id="KW-1185">Reference proteome</keyword>
<feature type="compositionally biased region" description="Basic residues" evidence="1">
    <location>
        <begin position="144"/>
        <end position="157"/>
    </location>
</feature>
<feature type="compositionally biased region" description="Basic and acidic residues" evidence="1">
    <location>
        <begin position="181"/>
        <end position="207"/>
    </location>
</feature>
<feature type="compositionally biased region" description="Basic residues" evidence="1">
    <location>
        <begin position="85"/>
        <end position="94"/>
    </location>
</feature>
<sequence>MSEQSLMGSDAPQILHPRTSLEPNFPQKPHQPIPDAQRPYDVQPRFDNVRRPDEISASLPTMHRNTGHKLDTIHRPEEISETSLPRKKHRHPGHKLPLPSVSTFPYQQTLGSQNQFSPPPPRSDYRPLPGQLYPNSRPLSNDHRLHRKHHRHDHKKSSQNLDSTLSMSQTHSTSRHHMRRPDKNRSPVKTDYKTHHQKDSVRSEHNPENTSPASIYQSEQLGLTTHLHDPNLQDKNILSSDMRITRMTQTQ</sequence>
<evidence type="ECO:0000313" key="2">
    <source>
        <dbReference type="EMBL" id="VDO79244.1"/>
    </source>
</evidence>
<reference evidence="4" key="1">
    <citation type="submission" date="2016-06" db="UniProtKB">
        <authorList>
            <consortium name="WormBaseParasite"/>
        </authorList>
    </citation>
    <scope>IDENTIFICATION</scope>
</reference>
<reference evidence="2 3" key="2">
    <citation type="submission" date="2018-11" db="EMBL/GenBank/DDBJ databases">
        <authorList>
            <consortium name="Pathogen Informatics"/>
        </authorList>
    </citation>
    <scope>NUCLEOTIDE SEQUENCE [LARGE SCALE GENOMIC DNA]</scope>
</reference>
<organism evidence="4">
    <name type="scientific">Onchocerca flexuosa</name>
    <dbReference type="NCBI Taxonomy" id="387005"/>
    <lineage>
        <taxon>Eukaryota</taxon>
        <taxon>Metazoa</taxon>
        <taxon>Ecdysozoa</taxon>
        <taxon>Nematoda</taxon>
        <taxon>Chromadorea</taxon>
        <taxon>Rhabditida</taxon>
        <taxon>Spirurina</taxon>
        <taxon>Spiruromorpha</taxon>
        <taxon>Filarioidea</taxon>
        <taxon>Onchocercidae</taxon>
        <taxon>Onchocerca</taxon>
    </lineage>
</organism>
<accession>A0A183HWB6</accession>
<feature type="compositionally biased region" description="Polar residues" evidence="1">
    <location>
        <begin position="100"/>
        <end position="116"/>
    </location>
</feature>
<gene>
    <name evidence="2" type="ORF">OFLC_LOCUS11786</name>
</gene>
<feature type="compositionally biased region" description="Polar residues" evidence="1">
    <location>
        <begin position="158"/>
        <end position="172"/>
    </location>
</feature>
<feature type="region of interest" description="Disordered" evidence="1">
    <location>
        <begin position="1"/>
        <end position="213"/>
    </location>
</feature>
<protein>
    <submittedName>
        <fullName evidence="4">ZM domain-containing protein</fullName>
    </submittedName>
</protein>